<dbReference type="EMBL" id="QJJM01000008">
    <property type="protein sequence ID" value="PXW74502.1"/>
    <property type="molecule type" value="Genomic_DNA"/>
</dbReference>
<evidence type="ECO:0000259" key="7">
    <source>
        <dbReference type="Pfam" id="PF04052"/>
    </source>
</evidence>
<evidence type="ECO:0000256" key="2">
    <source>
        <dbReference type="ARBA" id="ARBA00009820"/>
    </source>
</evidence>
<evidence type="ECO:0000256" key="4">
    <source>
        <dbReference type="ARBA" id="ARBA00022764"/>
    </source>
</evidence>
<evidence type="ECO:0000256" key="1">
    <source>
        <dbReference type="ARBA" id="ARBA00004418"/>
    </source>
</evidence>
<dbReference type="Pfam" id="PF07676">
    <property type="entry name" value="PD40"/>
    <property type="match status" value="4"/>
</dbReference>
<dbReference type="PANTHER" id="PTHR36842:SF1">
    <property type="entry name" value="PROTEIN TOLB"/>
    <property type="match status" value="1"/>
</dbReference>
<reference evidence="8 9" key="1">
    <citation type="submission" date="2018-05" db="EMBL/GenBank/DDBJ databases">
        <title>Genomic Encyclopedia of Type Strains, Phase IV (KMG-IV): sequencing the most valuable type-strain genomes for metagenomic binning, comparative biology and taxonomic classification.</title>
        <authorList>
            <person name="Goeker M."/>
        </authorList>
    </citation>
    <scope>NUCLEOTIDE SEQUENCE [LARGE SCALE GENOMIC DNA]</scope>
    <source>
        <strain evidence="8 9">DSM 3183</strain>
    </source>
</reference>
<evidence type="ECO:0000256" key="5">
    <source>
        <dbReference type="HAMAP-Rule" id="MF_00671"/>
    </source>
</evidence>
<evidence type="ECO:0000256" key="6">
    <source>
        <dbReference type="SAM" id="MobiDB-lite"/>
    </source>
</evidence>
<feature type="region of interest" description="Disordered" evidence="6">
    <location>
        <begin position="1"/>
        <end position="26"/>
    </location>
</feature>
<comment type="subcellular location">
    <subcellularLocation>
        <location evidence="1 5">Periplasm</location>
    </subcellularLocation>
</comment>
<evidence type="ECO:0000256" key="3">
    <source>
        <dbReference type="ARBA" id="ARBA00022729"/>
    </source>
</evidence>
<dbReference type="InterPro" id="IPR007195">
    <property type="entry name" value="TolB_N"/>
</dbReference>
<protein>
    <recommendedName>
        <fullName evidence="5">Tol-Pal system protein TolB</fullName>
    </recommendedName>
</protein>
<comment type="subunit">
    <text evidence="5">The Tol-Pal system is composed of five core proteins: the inner membrane proteins TolA, TolQ and TolR, the periplasmic protein TolB and the outer membrane protein Pal. They form a network linking the inner and outer membranes and the peptidoglycan layer.</text>
</comment>
<dbReference type="SUPFAM" id="SSF52964">
    <property type="entry name" value="TolB, N-terminal domain"/>
    <property type="match status" value="1"/>
</dbReference>
<dbReference type="Gene3D" id="3.40.50.10070">
    <property type="entry name" value="TolB, N-terminal domain"/>
    <property type="match status" value="1"/>
</dbReference>
<dbReference type="GO" id="GO:0042597">
    <property type="term" value="C:periplasmic space"/>
    <property type="evidence" value="ECO:0007669"/>
    <property type="project" value="UniProtKB-SubCell"/>
</dbReference>
<gene>
    <name evidence="5" type="primary">tolB</name>
    <name evidence="8" type="ORF">C7451_108164</name>
</gene>
<comment type="caution">
    <text evidence="8">The sequence shown here is derived from an EMBL/GenBank/DDBJ whole genome shotgun (WGS) entry which is preliminary data.</text>
</comment>
<dbReference type="Gene3D" id="2.120.10.30">
    <property type="entry name" value="TolB, C-terminal domain"/>
    <property type="match status" value="1"/>
</dbReference>
<keyword evidence="3 5" id="KW-0732">Signal</keyword>
<dbReference type="AlphaFoldDB" id="A0A2V3UYI3"/>
<accession>A0A2V3UYI3</accession>
<name>A0A2V3UYI3_9SPHN</name>
<evidence type="ECO:0000313" key="9">
    <source>
        <dbReference type="Proteomes" id="UP000248014"/>
    </source>
</evidence>
<organism evidence="8 9">
    <name type="scientific">Blastomonas natatoria</name>
    <dbReference type="NCBI Taxonomy" id="34015"/>
    <lineage>
        <taxon>Bacteria</taxon>
        <taxon>Pseudomonadati</taxon>
        <taxon>Pseudomonadota</taxon>
        <taxon>Alphaproteobacteria</taxon>
        <taxon>Sphingomonadales</taxon>
        <taxon>Sphingomonadaceae</taxon>
        <taxon>Blastomonas</taxon>
    </lineage>
</organism>
<dbReference type="NCBIfam" id="TIGR02800">
    <property type="entry name" value="propeller_TolB"/>
    <property type="match status" value="1"/>
</dbReference>
<dbReference type="InterPro" id="IPR014167">
    <property type="entry name" value="Tol-Pal_TolB"/>
</dbReference>
<proteinExistence type="inferred from homology"/>
<keyword evidence="5" id="KW-0132">Cell division</keyword>
<dbReference type="InterPro" id="IPR011659">
    <property type="entry name" value="WD40"/>
</dbReference>
<keyword evidence="9" id="KW-1185">Reference proteome</keyword>
<keyword evidence="5" id="KW-0131">Cell cycle</keyword>
<comment type="function">
    <text evidence="5">Part of the Tol-Pal system, which plays a role in outer membrane invagination during cell division and is important for maintaining outer membrane integrity.</text>
</comment>
<dbReference type="Proteomes" id="UP000248014">
    <property type="component" value="Unassembled WGS sequence"/>
</dbReference>
<dbReference type="Pfam" id="PF04052">
    <property type="entry name" value="TolB_N"/>
    <property type="match status" value="1"/>
</dbReference>
<dbReference type="GO" id="GO:0051301">
    <property type="term" value="P:cell division"/>
    <property type="evidence" value="ECO:0007669"/>
    <property type="project" value="UniProtKB-UniRule"/>
</dbReference>
<dbReference type="InterPro" id="IPR011042">
    <property type="entry name" value="6-blade_b-propeller_TolB-like"/>
</dbReference>
<sequence length="476" mass="51560">MRIPNPSRTPSPFVPSEVEGRDRNGSAYVPRHARDKRKWVLGLSAAIAALLTTTPAHAQLAVDVDNAGNADLVIAVPALPTPQSENTLAGTTEDLGNRISDVIASDLDRSGLFKPIGRNAVKRITVDEVTAPTFPYWQGRSAAALIQGFVKSNGDGKITVGCYLYDVALGSELTRQGFVVEPADWRRAAHKCADSIYSRLSGESPFFDSRIAYIAETGPKGNRTKRLAIMDSDGANHRFITNGQSTALTPRFSPDYKQIAYLSYVDGNPRIYVYDVGTGRQRLVTQSRNPTFAPRWSPDGRYLLYSMAIGGNTDIYKIPAEGGTPVRLTDGPGIDVGGSFSPDGSQIVFESDRSGGQQLYVMNADGSNQRRISFGGGRYATPEWSPRGDLIAFTKMQGNFRIGVMSPSGGGERLLTNSWQDEAPTWAPNGRVIQFFRTGRGAVSSTVWQVDLTGANERRLPTPVDGSDPAWGPILP</sequence>
<keyword evidence="4 5" id="KW-0574">Periplasm</keyword>
<dbReference type="SUPFAM" id="SSF69304">
    <property type="entry name" value="Tricorn protease N-terminal domain"/>
    <property type="match status" value="1"/>
</dbReference>
<dbReference type="HAMAP" id="MF_00671">
    <property type="entry name" value="TolB"/>
    <property type="match status" value="1"/>
</dbReference>
<feature type="domain" description="TolB N-terminal" evidence="7">
    <location>
        <begin position="61"/>
        <end position="172"/>
    </location>
</feature>
<dbReference type="GO" id="GO:0017038">
    <property type="term" value="P:protein import"/>
    <property type="evidence" value="ECO:0007669"/>
    <property type="project" value="InterPro"/>
</dbReference>
<evidence type="ECO:0000313" key="8">
    <source>
        <dbReference type="EMBL" id="PXW74502.1"/>
    </source>
</evidence>
<comment type="similarity">
    <text evidence="2 5">Belongs to the TolB family.</text>
</comment>
<feature type="region of interest" description="Disordered" evidence="6">
    <location>
        <begin position="457"/>
        <end position="476"/>
    </location>
</feature>
<dbReference type="PANTHER" id="PTHR36842">
    <property type="entry name" value="PROTEIN TOLB HOMOLOG"/>
    <property type="match status" value="1"/>
</dbReference>